<dbReference type="Pfam" id="PF01740">
    <property type="entry name" value="STAS"/>
    <property type="match status" value="1"/>
</dbReference>
<proteinExistence type="predicted"/>
<dbReference type="Proteomes" id="UP000178820">
    <property type="component" value="Unassembled WGS sequence"/>
</dbReference>
<gene>
    <name evidence="2" type="ORF">A3D44_03655</name>
</gene>
<dbReference type="STRING" id="1802207.A3D44_03655"/>
<sequence length="118" mass="13512">MAPPRFTECAFNGNVALVTLIFPDNQIMKKEDIDAMGRELVKLIDVGAHEMVVNFENIEYMSSAAIAKFIRIQRRISDRGGKLVLCQIPPQIYEVFEITRFHHLFKIVATQADALREF</sequence>
<dbReference type="InterPro" id="IPR002645">
    <property type="entry name" value="STAS_dom"/>
</dbReference>
<name>A0A1G2I4D4_9BACT</name>
<protein>
    <recommendedName>
        <fullName evidence="1">STAS domain-containing protein</fullName>
    </recommendedName>
</protein>
<reference evidence="2 3" key="1">
    <citation type="journal article" date="2016" name="Nat. Commun.">
        <title>Thousands of microbial genomes shed light on interconnected biogeochemical processes in an aquifer system.</title>
        <authorList>
            <person name="Anantharaman K."/>
            <person name="Brown C.T."/>
            <person name="Hug L.A."/>
            <person name="Sharon I."/>
            <person name="Castelle C.J."/>
            <person name="Probst A.J."/>
            <person name="Thomas B.C."/>
            <person name="Singh A."/>
            <person name="Wilkins M.J."/>
            <person name="Karaoz U."/>
            <person name="Brodie E.L."/>
            <person name="Williams K.H."/>
            <person name="Hubbard S.S."/>
            <person name="Banfield J.F."/>
        </authorList>
    </citation>
    <scope>NUCLEOTIDE SEQUENCE [LARGE SCALE GENOMIC DNA]</scope>
</reference>
<dbReference type="PANTHER" id="PTHR33495">
    <property type="entry name" value="ANTI-SIGMA FACTOR ANTAGONIST TM_1081-RELATED-RELATED"/>
    <property type="match status" value="1"/>
</dbReference>
<dbReference type="EMBL" id="MHOT01000010">
    <property type="protein sequence ID" value="OGZ69487.1"/>
    <property type="molecule type" value="Genomic_DNA"/>
</dbReference>
<dbReference type="SUPFAM" id="SSF52091">
    <property type="entry name" value="SpoIIaa-like"/>
    <property type="match status" value="1"/>
</dbReference>
<dbReference type="Gene3D" id="3.30.750.24">
    <property type="entry name" value="STAS domain"/>
    <property type="match status" value="1"/>
</dbReference>
<organism evidence="2 3">
    <name type="scientific">Candidatus Staskawiczbacteria bacterium RIFCSPHIGHO2_02_FULL_42_22</name>
    <dbReference type="NCBI Taxonomy" id="1802207"/>
    <lineage>
        <taxon>Bacteria</taxon>
        <taxon>Candidatus Staskawicziibacteriota</taxon>
    </lineage>
</organism>
<dbReference type="AlphaFoldDB" id="A0A1G2I4D4"/>
<dbReference type="GO" id="GO:0043856">
    <property type="term" value="F:anti-sigma factor antagonist activity"/>
    <property type="evidence" value="ECO:0007669"/>
    <property type="project" value="TreeGrafter"/>
</dbReference>
<accession>A0A1G2I4D4</accession>
<evidence type="ECO:0000259" key="1">
    <source>
        <dbReference type="PROSITE" id="PS50801"/>
    </source>
</evidence>
<evidence type="ECO:0000313" key="3">
    <source>
        <dbReference type="Proteomes" id="UP000178820"/>
    </source>
</evidence>
<evidence type="ECO:0000313" key="2">
    <source>
        <dbReference type="EMBL" id="OGZ69487.1"/>
    </source>
</evidence>
<comment type="caution">
    <text evidence="2">The sequence shown here is derived from an EMBL/GenBank/DDBJ whole genome shotgun (WGS) entry which is preliminary data.</text>
</comment>
<dbReference type="PROSITE" id="PS50801">
    <property type="entry name" value="STAS"/>
    <property type="match status" value="1"/>
</dbReference>
<feature type="domain" description="STAS" evidence="1">
    <location>
        <begin position="38"/>
        <end position="118"/>
    </location>
</feature>
<dbReference type="CDD" id="cd07043">
    <property type="entry name" value="STAS_anti-anti-sigma_factors"/>
    <property type="match status" value="1"/>
</dbReference>
<dbReference type="InterPro" id="IPR036513">
    <property type="entry name" value="STAS_dom_sf"/>
</dbReference>